<organism evidence="4 5">
    <name type="scientific">Lacticaseibacillus paracasei</name>
    <name type="common">Lactobacillus paracasei</name>
    <dbReference type="NCBI Taxonomy" id="1597"/>
    <lineage>
        <taxon>Bacteria</taxon>
        <taxon>Bacillati</taxon>
        <taxon>Bacillota</taxon>
        <taxon>Bacilli</taxon>
        <taxon>Lactobacillales</taxon>
        <taxon>Lactobacillaceae</taxon>
        <taxon>Lacticaseibacillus</taxon>
    </lineage>
</organism>
<dbReference type="KEGG" id="lce:LC2W_2816"/>
<accession>A0A411ETT5</accession>
<gene>
    <name evidence="4" type="ORF">C0Q90_04965</name>
    <name evidence="2" type="ORF">PGA78_04220</name>
    <name evidence="3" type="ORF">QUF16_03115</name>
</gene>
<dbReference type="EMBL" id="JAQLSF010000001">
    <property type="protein sequence ID" value="MDB1563987.1"/>
    <property type="molecule type" value="Genomic_DNA"/>
</dbReference>
<reference evidence="2 6" key="2">
    <citation type="submission" date="2023-01" db="EMBL/GenBank/DDBJ databases">
        <title>Complete genome sequence of Lacticaseibacillus paracasei SRCM217440 isolated from Makgeolli.</title>
        <authorList>
            <person name="Yang H.-G."/>
            <person name="Jeong S.-J."/>
            <person name="Ha G.-S."/>
            <person name="Yang H.-J."/>
            <person name="Jeong D.-Y."/>
        </authorList>
    </citation>
    <scope>NUCLEOTIDE SEQUENCE [LARGE SCALE GENOMIC DNA]</scope>
    <source>
        <strain evidence="2 6">SRCM217440</strain>
    </source>
</reference>
<name>A0A411ETT5_LACPA</name>
<keyword evidence="1" id="KW-1133">Transmembrane helix</keyword>
<evidence type="ECO:0000313" key="4">
    <source>
        <dbReference type="EMBL" id="PLC46855.1"/>
    </source>
</evidence>
<keyword evidence="1" id="KW-0812">Transmembrane</keyword>
<reference evidence="4 5" key="1">
    <citation type="journal article" date="2018" name="Genome Announc.">
        <title>Draft Genome Sequence of Lactobacillus paracasei DUP 13076, Which Exhibits Potent Antipathogenic Effects against Salmonella enterica Serovars Enteritidis, Typhimurium, and Heidelberg.</title>
        <authorList>
            <person name="Muyyarikkandy M.S."/>
            <person name="Alqahtani F.H."/>
            <person name="Mandoiu I."/>
            <person name="Amalaradjou M.A."/>
        </authorList>
    </citation>
    <scope>NUCLEOTIDE SEQUENCE [LARGE SCALE GENOMIC DNA]</scope>
    <source>
        <strain evidence="4 5">DUP 13076</strain>
    </source>
</reference>
<accession>K0NAY5</accession>
<dbReference type="KEGG" id="lcs:LCBD_2842"/>
<dbReference type="RefSeq" id="WP_003658790.1">
    <property type="nucleotide sequence ID" value="NC_010999.1"/>
</dbReference>
<evidence type="ECO:0000313" key="6">
    <source>
        <dbReference type="Proteomes" id="UP001212327"/>
    </source>
</evidence>
<evidence type="ECO:0000313" key="3">
    <source>
        <dbReference type="EMBL" id="MDM7453337.1"/>
    </source>
</evidence>
<sequence length="112" mass="13048">MGIFHVACDRVQQKGPLGGRPFCCDRLGDDRRLLLWRSKNEKVGLGFVGMSGWLISMFPILPAGCERNVKTNPTIGYRFVATLFTFKKERRTMLYRQNCLKKLCRNKRFQCR</sequence>
<keyword evidence="1" id="KW-0472">Membrane</keyword>
<dbReference type="Proteomes" id="UP001231451">
    <property type="component" value="Unassembled WGS sequence"/>
</dbReference>
<dbReference type="Proteomes" id="UP000234512">
    <property type="component" value="Unassembled WGS sequence"/>
</dbReference>
<evidence type="ECO:0000313" key="2">
    <source>
        <dbReference type="EMBL" id="MDB1563987.1"/>
    </source>
</evidence>
<evidence type="ECO:0000256" key="1">
    <source>
        <dbReference type="SAM" id="Phobius"/>
    </source>
</evidence>
<proteinExistence type="predicted"/>
<feature type="transmembrane region" description="Helical" evidence="1">
    <location>
        <begin position="43"/>
        <end position="61"/>
    </location>
</feature>
<reference evidence="3" key="3">
    <citation type="submission" date="2023-06" db="EMBL/GenBank/DDBJ databases">
        <title>Draft Genome Sequences of lactic acid bacteria strains isolated from fermented milk products.</title>
        <authorList>
            <person name="Elcheninov A.G."/>
            <person name="Klyukina A."/>
            <person name="Zayulina K.S."/>
            <person name="Gavirova L.A."/>
            <person name="Shcherbakova P.A."/>
            <person name="Shestakov A.I."/>
            <person name="Kublanov I.V."/>
            <person name="Kochetkova T.V."/>
        </authorList>
    </citation>
    <scope>NUCLEOTIDE SEQUENCE</scope>
    <source>
        <strain evidence="3">TOM.1374</strain>
    </source>
</reference>
<comment type="caution">
    <text evidence="4">The sequence shown here is derived from an EMBL/GenBank/DDBJ whole genome shotgun (WGS) entry which is preliminary data.</text>
</comment>
<dbReference type="GeneID" id="77229880"/>
<dbReference type="Proteomes" id="UP001212327">
    <property type="component" value="Unassembled WGS sequence"/>
</dbReference>
<protein>
    <submittedName>
        <fullName evidence="4">Uncharacterized protein</fullName>
    </submittedName>
</protein>
<dbReference type="EMBL" id="PKQJ01000004">
    <property type="protein sequence ID" value="PLC46855.1"/>
    <property type="molecule type" value="Genomic_DNA"/>
</dbReference>
<dbReference type="EMBL" id="JAUCBG010000002">
    <property type="protein sequence ID" value="MDM7453337.1"/>
    <property type="molecule type" value="Genomic_DNA"/>
</dbReference>
<dbReference type="AlphaFoldDB" id="A0A411ETT5"/>
<evidence type="ECO:0000313" key="5">
    <source>
        <dbReference type="Proteomes" id="UP000234512"/>
    </source>
</evidence>